<feature type="transmembrane region" description="Helical" evidence="10">
    <location>
        <begin position="36"/>
        <end position="53"/>
    </location>
</feature>
<organism evidence="11 12">
    <name type="scientific">Fraserbacteria sp. (strain RBG_16_55_9)</name>
    <dbReference type="NCBI Taxonomy" id="1817864"/>
    <lineage>
        <taxon>Bacteria</taxon>
        <taxon>Candidatus Fraseribacteriota</taxon>
    </lineage>
</organism>
<comment type="similarity">
    <text evidence="2">Belongs to the protease PrsW family.</text>
</comment>
<evidence type="ECO:0000256" key="7">
    <source>
        <dbReference type="ARBA" id="ARBA00022801"/>
    </source>
</evidence>
<evidence type="ECO:0000256" key="9">
    <source>
        <dbReference type="ARBA" id="ARBA00023136"/>
    </source>
</evidence>
<keyword evidence="4" id="KW-1003">Cell membrane</keyword>
<feature type="transmembrane region" description="Helical" evidence="10">
    <location>
        <begin position="6"/>
        <end position="24"/>
    </location>
</feature>
<keyword evidence="5" id="KW-0645">Protease</keyword>
<feature type="transmembrane region" description="Helical" evidence="10">
    <location>
        <begin position="198"/>
        <end position="215"/>
    </location>
</feature>
<evidence type="ECO:0000256" key="8">
    <source>
        <dbReference type="ARBA" id="ARBA00022989"/>
    </source>
</evidence>
<dbReference type="PANTHER" id="PTHR36844">
    <property type="entry name" value="PROTEASE PRSW"/>
    <property type="match status" value="1"/>
</dbReference>
<evidence type="ECO:0000256" key="1">
    <source>
        <dbReference type="ARBA" id="ARBA00004651"/>
    </source>
</evidence>
<gene>
    <name evidence="11" type="ORF">A2Z21_07795</name>
</gene>
<feature type="transmembrane region" description="Helical" evidence="10">
    <location>
        <begin position="99"/>
        <end position="120"/>
    </location>
</feature>
<comment type="subcellular location">
    <subcellularLocation>
        <location evidence="1">Cell membrane</location>
        <topology evidence="1">Multi-pass membrane protein</topology>
    </subcellularLocation>
</comment>
<evidence type="ECO:0000256" key="4">
    <source>
        <dbReference type="ARBA" id="ARBA00022475"/>
    </source>
</evidence>
<sequence>MQLMALWILVLAFAPAVFWLLYFYRRDRLEPEPRWLIVKTFLLGMLSAIPAAVGEALISWVGVFVLVVAIGPAIEEYCKYFVVSRSVYRSEEFDEPMDGIIYAIAAALGFASVENVGYLFTVQQIDPSALGLTFWARALLSVPGHALFSSMWGYSLGWGLLIQDPRERESFIRKGLWLAIALHGSFNLLAWLAQDFGLIAAGLLLVLVSLAWRVVHQRIASALERSPNHIPTEGAPNDSLEP</sequence>
<dbReference type="GO" id="GO:0008233">
    <property type="term" value="F:peptidase activity"/>
    <property type="evidence" value="ECO:0007669"/>
    <property type="project" value="UniProtKB-KW"/>
</dbReference>
<name>A0A1F5UZX4_FRAXR</name>
<feature type="transmembrane region" description="Helical" evidence="10">
    <location>
        <begin position="175"/>
        <end position="192"/>
    </location>
</feature>
<keyword evidence="6 10" id="KW-0812">Transmembrane</keyword>
<dbReference type="Proteomes" id="UP000179157">
    <property type="component" value="Unassembled WGS sequence"/>
</dbReference>
<evidence type="ECO:0000313" key="11">
    <source>
        <dbReference type="EMBL" id="OGF56729.1"/>
    </source>
</evidence>
<dbReference type="PANTHER" id="PTHR36844:SF1">
    <property type="entry name" value="PROTEASE PRSW"/>
    <property type="match status" value="1"/>
</dbReference>
<evidence type="ECO:0000256" key="3">
    <source>
        <dbReference type="ARBA" id="ARBA00018997"/>
    </source>
</evidence>
<protein>
    <recommendedName>
        <fullName evidence="3">Protease PrsW</fullName>
    </recommendedName>
</protein>
<dbReference type="GO" id="GO:0005886">
    <property type="term" value="C:plasma membrane"/>
    <property type="evidence" value="ECO:0007669"/>
    <property type="project" value="UniProtKB-SubCell"/>
</dbReference>
<keyword evidence="7" id="KW-0378">Hydrolase</keyword>
<evidence type="ECO:0000313" key="12">
    <source>
        <dbReference type="Proteomes" id="UP000179157"/>
    </source>
</evidence>
<comment type="caution">
    <text evidence="11">The sequence shown here is derived from an EMBL/GenBank/DDBJ whole genome shotgun (WGS) entry which is preliminary data.</text>
</comment>
<dbReference type="EMBL" id="MFGX01000027">
    <property type="protein sequence ID" value="OGF56729.1"/>
    <property type="molecule type" value="Genomic_DNA"/>
</dbReference>
<feature type="transmembrane region" description="Helical" evidence="10">
    <location>
        <begin position="59"/>
        <end position="78"/>
    </location>
</feature>
<evidence type="ECO:0000256" key="6">
    <source>
        <dbReference type="ARBA" id="ARBA00022692"/>
    </source>
</evidence>
<proteinExistence type="inferred from homology"/>
<evidence type="ECO:0000256" key="2">
    <source>
        <dbReference type="ARBA" id="ARBA00009165"/>
    </source>
</evidence>
<keyword evidence="9 10" id="KW-0472">Membrane</keyword>
<accession>A0A1F5UZX4</accession>
<evidence type="ECO:0000256" key="5">
    <source>
        <dbReference type="ARBA" id="ARBA00022670"/>
    </source>
</evidence>
<dbReference type="AlphaFoldDB" id="A0A1F5UZX4"/>
<reference evidence="11 12" key="1">
    <citation type="journal article" date="2016" name="Nat. Commun.">
        <title>Thousands of microbial genomes shed light on interconnected biogeochemical processes in an aquifer system.</title>
        <authorList>
            <person name="Anantharaman K."/>
            <person name="Brown C.T."/>
            <person name="Hug L.A."/>
            <person name="Sharon I."/>
            <person name="Castelle C.J."/>
            <person name="Probst A.J."/>
            <person name="Thomas B.C."/>
            <person name="Singh A."/>
            <person name="Wilkins M.J."/>
            <person name="Karaoz U."/>
            <person name="Brodie E.L."/>
            <person name="Williams K.H."/>
            <person name="Hubbard S.S."/>
            <person name="Banfield J.F."/>
        </authorList>
    </citation>
    <scope>NUCLEOTIDE SEQUENCE [LARGE SCALE GENOMIC DNA]</scope>
    <source>
        <strain evidence="12">RBG_16_55_9</strain>
    </source>
</reference>
<evidence type="ECO:0000256" key="10">
    <source>
        <dbReference type="SAM" id="Phobius"/>
    </source>
</evidence>
<dbReference type="GO" id="GO:0006508">
    <property type="term" value="P:proteolysis"/>
    <property type="evidence" value="ECO:0007669"/>
    <property type="project" value="UniProtKB-KW"/>
</dbReference>
<dbReference type="PIRSF" id="PIRSF016933">
    <property type="entry name" value="PrsW"/>
    <property type="match status" value="1"/>
</dbReference>
<keyword evidence="8 10" id="KW-1133">Transmembrane helix</keyword>
<feature type="transmembrane region" description="Helical" evidence="10">
    <location>
        <begin position="132"/>
        <end position="154"/>
    </location>
</feature>
<dbReference type="STRING" id="1817864.A2Z21_07795"/>
<dbReference type="InterPro" id="IPR023596">
    <property type="entry name" value="Peptidase_PrsW_arch/bac"/>
</dbReference>
<dbReference type="InterPro" id="IPR026898">
    <property type="entry name" value="PrsW"/>
</dbReference>
<dbReference type="Pfam" id="PF13367">
    <property type="entry name" value="PrsW-protease"/>
    <property type="match status" value="1"/>
</dbReference>